<dbReference type="AlphaFoldDB" id="A0A8J6FN42"/>
<comment type="caution">
    <text evidence="1">The sequence shown here is derived from an EMBL/GenBank/DDBJ whole genome shotgun (WGS) entry which is preliminary data.</text>
</comment>
<evidence type="ECO:0000313" key="2">
    <source>
        <dbReference type="Proteomes" id="UP000770717"/>
    </source>
</evidence>
<dbReference type="EMBL" id="WNTK01000002">
    <property type="protein sequence ID" value="KAG9490802.1"/>
    <property type="molecule type" value="Genomic_DNA"/>
</dbReference>
<dbReference type="Proteomes" id="UP000770717">
    <property type="component" value="Unassembled WGS sequence"/>
</dbReference>
<organism evidence="1 2">
    <name type="scientific">Eleutherodactylus coqui</name>
    <name type="common">Puerto Rican coqui</name>
    <dbReference type="NCBI Taxonomy" id="57060"/>
    <lineage>
        <taxon>Eukaryota</taxon>
        <taxon>Metazoa</taxon>
        <taxon>Chordata</taxon>
        <taxon>Craniata</taxon>
        <taxon>Vertebrata</taxon>
        <taxon>Euteleostomi</taxon>
        <taxon>Amphibia</taxon>
        <taxon>Batrachia</taxon>
        <taxon>Anura</taxon>
        <taxon>Neobatrachia</taxon>
        <taxon>Hyloidea</taxon>
        <taxon>Eleutherodactylidae</taxon>
        <taxon>Eleutherodactylinae</taxon>
        <taxon>Eleutherodactylus</taxon>
        <taxon>Eleutherodactylus</taxon>
    </lineage>
</organism>
<protein>
    <submittedName>
        <fullName evidence="1">Uncharacterized protein</fullName>
    </submittedName>
</protein>
<accession>A0A8J6FN42</accession>
<proteinExistence type="predicted"/>
<gene>
    <name evidence="1" type="ORF">GDO78_006241</name>
</gene>
<name>A0A8J6FN42_ELECQ</name>
<sequence>MACSGIVQQHPVWSHTSSSHLHSEILSRVSQKCLKVLRNNCKAAEIIVVNAPIRCHWSSSYDGAGVPQFLFSASMTAWKSTKFSRSINRPSGLGQTKMASLTT</sequence>
<keyword evidence="2" id="KW-1185">Reference proteome</keyword>
<reference evidence="1" key="1">
    <citation type="thesis" date="2020" institute="ProQuest LLC" country="789 East Eisenhower Parkway, Ann Arbor, MI, USA">
        <title>Comparative Genomics and Chromosome Evolution.</title>
        <authorList>
            <person name="Mudd A.B."/>
        </authorList>
    </citation>
    <scope>NUCLEOTIDE SEQUENCE</scope>
    <source>
        <strain evidence="1">HN-11 Male</strain>
        <tissue evidence="1">Kidney and liver</tissue>
    </source>
</reference>
<evidence type="ECO:0000313" key="1">
    <source>
        <dbReference type="EMBL" id="KAG9490802.1"/>
    </source>
</evidence>